<accession>A0A7S9GWB1</accession>
<protein>
    <submittedName>
        <fullName evidence="2">Helix-turn-helix transcriptional regulator</fullName>
    </submittedName>
</protein>
<dbReference type="SUPFAM" id="SSF47413">
    <property type="entry name" value="lambda repressor-like DNA-binding domains"/>
    <property type="match status" value="1"/>
</dbReference>
<sequence>MPSTECIAVDPPETDPVKAILETRSHDSPIPSRARLRAGRPARRIERSRLNSAPPPNLIRFFRRRAGLSLQDLGKLVGVTRETIRRIEERDTWLDAERATEIGRALSLPKEAIGFSTAPDAYTWAAKSLSVVGYVAANDEIKDSDLSSRRLAGSSHLPDDSVALDIQQGKMRGWLLVYRPESSEPMTKDVLERQGSDEKFIACLEDGTTWWRHITPAARSNLYHLNSRYQDPINDVRIAWVAKIVAIENGLVELPTHEELSKVVGE</sequence>
<keyword evidence="3" id="KW-1185">Reference proteome</keyword>
<name>A0A7S9GWB1_9BRAD</name>
<dbReference type="EMBL" id="CP061379">
    <property type="protein sequence ID" value="QPF88620.1"/>
    <property type="molecule type" value="Genomic_DNA"/>
</dbReference>
<evidence type="ECO:0000313" key="2">
    <source>
        <dbReference type="EMBL" id="QPF88620.1"/>
    </source>
</evidence>
<dbReference type="Pfam" id="PF01381">
    <property type="entry name" value="HTH_3"/>
    <property type="match status" value="1"/>
</dbReference>
<gene>
    <name evidence="2" type="ORF">IC761_18960</name>
</gene>
<dbReference type="SMART" id="SM00530">
    <property type="entry name" value="HTH_XRE"/>
    <property type="match status" value="1"/>
</dbReference>
<dbReference type="InterPro" id="IPR010982">
    <property type="entry name" value="Lambda_DNA-bd_dom_sf"/>
</dbReference>
<dbReference type="GO" id="GO:0003677">
    <property type="term" value="F:DNA binding"/>
    <property type="evidence" value="ECO:0007669"/>
    <property type="project" value="InterPro"/>
</dbReference>
<evidence type="ECO:0000259" key="1">
    <source>
        <dbReference type="PROSITE" id="PS50943"/>
    </source>
</evidence>
<reference evidence="2 3" key="1">
    <citation type="submission" date="2020-09" db="EMBL/GenBank/DDBJ databases">
        <title>Complete genomes of bradyrhizobia occurring on native shrubby legumes in Australia.</title>
        <authorList>
            <person name="Lafay B."/>
        </authorList>
    </citation>
    <scope>NUCLEOTIDE SEQUENCE [LARGE SCALE GENOMIC DNA]</scope>
    <source>
        <strain evidence="2 3">BDV5040</strain>
    </source>
</reference>
<organism evidence="2 3">
    <name type="scientific">Bradyrhizobium commune</name>
    <dbReference type="NCBI Taxonomy" id="83627"/>
    <lineage>
        <taxon>Bacteria</taxon>
        <taxon>Pseudomonadati</taxon>
        <taxon>Pseudomonadota</taxon>
        <taxon>Alphaproteobacteria</taxon>
        <taxon>Hyphomicrobiales</taxon>
        <taxon>Nitrobacteraceae</taxon>
        <taxon>Bradyrhizobium</taxon>
    </lineage>
</organism>
<feature type="domain" description="HTH cro/C1-type" evidence="1">
    <location>
        <begin position="59"/>
        <end position="113"/>
    </location>
</feature>
<dbReference type="PROSITE" id="PS50943">
    <property type="entry name" value="HTH_CROC1"/>
    <property type="match status" value="1"/>
</dbReference>
<dbReference type="InterPro" id="IPR001387">
    <property type="entry name" value="Cro/C1-type_HTH"/>
</dbReference>
<evidence type="ECO:0000313" key="3">
    <source>
        <dbReference type="Proteomes" id="UP000594621"/>
    </source>
</evidence>
<dbReference type="CDD" id="cd00093">
    <property type="entry name" value="HTH_XRE"/>
    <property type="match status" value="1"/>
</dbReference>
<dbReference type="Gene3D" id="1.10.260.40">
    <property type="entry name" value="lambda repressor-like DNA-binding domains"/>
    <property type="match status" value="1"/>
</dbReference>
<dbReference type="AlphaFoldDB" id="A0A7S9GWB1"/>
<dbReference type="Proteomes" id="UP000594621">
    <property type="component" value="Chromosome"/>
</dbReference>
<dbReference type="RefSeq" id="WP_195798173.1">
    <property type="nucleotide sequence ID" value="NZ_CP061379.1"/>
</dbReference>
<proteinExistence type="predicted"/>
<dbReference type="KEGG" id="bcou:IC761_18960"/>